<keyword evidence="2" id="KW-0576">Peroxisome</keyword>
<dbReference type="SUPFAM" id="SSF52096">
    <property type="entry name" value="ClpP/crotonase"/>
    <property type="match status" value="1"/>
</dbReference>
<dbReference type="RefSeq" id="WP_344244559.1">
    <property type="nucleotide sequence ID" value="NZ_BAAAHH010000032.1"/>
</dbReference>
<dbReference type="InterPro" id="IPR051053">
    <property type="entry name" value="ECH/Chromodomain_protein"/>
</dbReference>
<protein>
    <submittedName>
        <fullName evidence="4">Enoyl-CoA hydratase/isomerase family protein</fullName>
    </submittedName>
</protein>
<dbReference type="PANTHER" id="PTHR43684:SF1">
    <property type="entry name" value="ENOYL-COA DELTA ISOMERASE 2"/>
    <property type="match status" value="1"/>
</dbReference>
<accession>A0ABN1RUF4</accession>
<proteinExistence type="predicted"/>
<sequence>MVLGIHDADKVRTLTFRRPEAANSFSEELYRATAAALDAAASDDAVSVVVLTGEGRIFSAGTDLKEMAGIAQAVAAGDATPDTGKGFQILMDAVVAFPKPLLAAVNGHGIGLGLTILPHCDLVLIAEGAKLSAPFTTMGVAPEAASSYLLPHYLGPQKANLVLLWGHPLTAEEAVEAGLALRICSREKVLEETLDLARELAAKPLPSLLATKRVITEAHREAVLAARSREDAAFSELLKG</sequence>
<dbReference type="Gene3D" id="3.90.226.10">
    <property type="entry name" value="2-enoyl-CoA Hydratase, Chain A, domain 1"/>
    <property type="match status" value="1"/>
</dbReference>
<organism evidence="4 5">
    <name type="scientific">Actinocorallia libanotica</name>
    <dbReference type="NCBI Taxonomy" id="46162"/>
    <lineage>
        <taxon>Bacteria</taxon>
        <taxon>Bacillati</taxon>
        <taxon>Actinomycetota</taxon>
        <taxon>Actinomycetes</taxon>
        <taxon>Streptosporangiales</taxon>
        <taxon>Thermomonosporaceae</taxon>
        <taxon>Actinocorallia</taxon>
    </lineage>
</organism>
<reference evidence="4 5" key="1">
    <citation type="journal article" date="2019" name="Int. J. Syst. Evol. Microbiol.">
        <title>The Global Catalogue of Microorganisms (GCM) 10K type strain sequencing project: providing services to taxonomists for standard genome sequencing and annotation.</title>
        <authorList>
            <consortium name="The Broad Institute Genomics Platform"/>
            <consortium name="The Broad Institute Genome Sequencing Center for Infectious Disease"/>
            <person name="Wu L."/>
            <person name="Ma J."/>
        </authorList>
    </citation>
    <scope>NUCLEOTIDE SEQUENCE [LARGE SCALE GENOMIC DNA]</scope>
    <source>
        <strain evidence="4 5">JCM 10696</strain>
    </source>
</reference>
<comment type="caution">
    <text evidence="4">The sequence shown here is derived from an EMBL/GenBank/DDBJ whole genome shotgun (WGS) entry which is preliminary data.</text>
</comment>
<dbReference type="InterPro" id="IPR029045">
    <property type="entry name" value="ClpP/crotonase-like_dom_sf"/>
</dbReference>
<evidence type="ECO:0000313" key="4">
    <source>
        <dbReference type="EMBL" id="GAA0964006.1"/>
    </source>
</evidence>
<keyword evidence="3" id="KW-0413">Isomerase</keyword>
<keyword evidence="5" id="KW-1185">Reference proteome</keyword>
<gene>
    <name evidence="4" type="ORF">GCM10009550_60910</name>
</gene>
<dbReference type="PANTHER" id="PTHR43684">
    <property type="match status" value="1"/>
</dbReference>
<comment type="subcellular location">
    <subcellularLocation>
        <location evidence="1">Peroxisome</location>
    </subcellularLocation>
</comment>
<dbReference type="EMBL" id="BAAAHH010000032">
    <property type="protein sequence ID" value="GAA0964006.1"/>
    <property type="molecule type" value="Genomic_DNA"/>
</dbReference>
<evidence type="ECO:0000256" key="1">
    <source>
        <dbReference type="ARBA" id="ARBA00004275"/>
    </source>
</evidence>
<dbReference type="InterPro" id="IPR001753">
    <property type="entry name" value="Enoyl-CoA_hydra/iso"/>
</dbReference>
<evidence type="ECO:0000256" key="2">
    <source>
        <dbReference type="ARBA" id="ARBA00023140"/>
    </source>
</evidence>
<evidence type="ECO:0000256" key="3">
    <source>
        <dbReference type="ARBA" id="ARBA00023235"/>
    </source>
</evidence>
<dbReference type="Pfam" id="PF00378">
    <property type="entry name" value="ECH_1"/>
    <property type="match status" value="1"/>
</dbReference>
<dbReference type="Proteomes" id="UP001500665">
    <property type="component" value="Unassembled WGS sequence"/>
</dbReference>
<dbReference type="CDD" id="cd06558">
    <property type="entry name" value="crotonase-like"/>
    <property type="match status" value="1"/>
</dbReference>
<evidence type="ECO:0000313" key="5">
    <source>
        <dbReference type="Proteomes" id="UP001500665"/>
    </source>
</evidence>
<name>A0ABN1RUF4_9ACTN</name>